<evidence type="ECO:0000256" key="1">
    <source>
        <dbReference type="SAM" id="Phobius"/>
    </source>
</evidence>
<dbReference type="Gene3D" id="3.30.70.1440">
    <property type="entry name" value="Multidrug efflux transporter AcrB pore domain"/>
    <property type="match status" value="1"/>
</dbReference>
<dbReference type="PRINTS" id="PR00702">
    <property type="entry name" value="ACRIFLAVINRP"/>
</dbReference>
<dbReference type="InterPro" id="IPR027463">
    <property type="entry name" value="AcrB_DN_DC_subdom"/>
</dbReference>
<evidence type="ECO:0000313" key="4">
    <source>
        <dbReference type="Proteomes" id="UP000304148"/>
    </source>
</evidence>
<dbReference type="Gene3D" id="3.30.70.1430">
    <property type="entry name" value="Multidrug efflux transporter AcrB pore domain"/>
    <property type="match status" value="2"/>
</dbReference>
<sequence>MNSLIRFSMKNVAAVFIIVAMLFGGGIYASTGLKIDNMPDISFPLVLVTAQYAAPPQDVVEQITKPIEKKISGMERIKSISSTSSDQISSILVTFEEGVDTDRKKADIESLIQEIAFPSGVERPRVSTLGVASIPSYYLAVYGGEGVTQSQLEDHFTKTIKPGFQALRGLDHMDVIGARSTHLSIQLLPDRLRSYGLTPAQVSEAVRNALASGPAGTVELEGNTLLARMNNGLTSVKQLEEIAVQSPQGDMIRLTELGKIAEISESKFIARLDDQPAIGILLYKANGANAVEFSSGADQLMSQWESDLAGVTFKKVYNYADEVKQSIGGLVREGLVGALLASLMILVFLRNMRMTLIVLISIPLSVLIALLLMKWMDISLNIMTLGGMFIAIGRVVDDSIVVIENIYAKLYRAEERNESVIALATKEVANAITSSTLTTVGVFAPIGLLSGPVGQLFRPFAITLACALMASLLVALTVIPMLAKLLVLKQANVKGHEAGEHKPSRTTTGYRKLLEWSLNHRIKTLLISILLFIVSMVAVVPQLAFTFMPEGTPPRQFFFTIKLPYENSLKATDNVMKELEAELRAAKDAQNRPLFTFIETLVGYGGDPNAMPYMAQIYTEVNEEANVEQVKREYKAKLETYIPAGSELDTRTLTGDAGAAPDFVYVLSGEDAVQLREAAAIIKQEMMKFPELTEIKDSLSEASSEVVIDVDPRKARQFGLTPAIVQGTLQTWLFQDKIGEYRYQEGLLSTVVETEKGLSGDLSAVGQIQLRTPTQETISVADIATIKRVKSPASIKRDHQKQVINVTAKLNGQNKGGISAQVAASLDLVQLPDGVGRSVTGISADIGDSFGQLFVAMAAAVFVVYLIMVLTFGNATAPFAIMFSLPFAAIGGVLGLFVTNESINITSLIGFMMLIGIVVTNAIVYIDKAQQLREAGQDVRSALIEAGISRLRPIIMTAGATIMALLPLSFGFGHGTLISRGLAVVVIGGLTVSTLLTLVVVPIMYDMIARRKRDKNQFLDQQGNGVAPLTEGKGTSS</sequence>
<feature type="transmembrane region" description="Helical" evidence="1">
    <location>
        <begin position="525"/>
        <end position="548"/>
    </location>
</feature>
<feature type="transmembrane region" description="Helical" evidence="1">
    <location>
        <begin position="460"/>
        <end position="483"/>
    </location>
</feature>
<feature type="transmembrane region" description="Helical" evidence="1">
    <location>
        <begin position="981"/>
        <end position="1005"/>
    </location>
</feature>
<dbReference type="Gene3D" id="1.20.1640.10">
    <property type="entry name" value="Multidrug efflux transporter AcrB transmembrane domain"/>
    <property type="match status" value="2"/>
</dbReference>
<dbReference type="Proteomes" id="UP000304148">
    <property type="component" value="Chromosome"/>
</dbReference>
<dbReference type="GO" id="GO:0042910">
    <property type="term" value="F:xenobiotic transmembrane transporter activity"/>
    <property type="evidence" value="ECO:0007669"/>
    <property type="project" value="TreeGrafter"/>
</dbReference>
<feature type="domain" description="SSD" evidence="2">
    <location>
        <begin position="354"/>
        <end position="485"/>
    </location>
</feature>
<keyword evidence="1" id="KW-0812">Transmembrane</keyword>
<dbReference type="AlphaFoldDB" id="A0A383RCC3"/>
<dbReference type="SUPFAM" id="SSF82714">
    <property type="entry name" value="Multidrug efflux transporter AcrB TolC docking domain, DN and DC subdomains"/>
    <property type="match status" value="2"/>
</dbReference>
<proteinExistence type="predicted"/>
<feature type="transmembrane region" description="Helical" evidence="1">
    <location>
        <begin position="330"/>
        <end position="349"/>
    </location>
</feature>
<feature type="transmembrane region" description="Helical" evidence="1">
    <location>
        <begin position="905"/>
        <end position="926"/>
    </location>
</feature>
<dbReference type="SUPFAM" id="SSF82866">
    <property type="entry name" value="Multidrug efflux transporter AcrB transmembrane domain"/>
    <property type="match status" value="2"/>
</dbReference>
<dbReference type="PROSITE" id="PS50156">
    <property type="entry name" value="SSD"/>
    <property type="match status" value="1"/>
</dbReference>
<dbReference type="SUPFAM" id="SSF82693">
    <property type="entry name" value="Multidrug efflux transporter AcrB pore domain, PN1, PN2, PC1 and PC2 subdomains"/>
    <property type="match status" value="2"/>
</dbReference>
<feature type="transmembrane region" description="Helical" evidence="1">
    <location>
        <begin position="428"/>
        <end position="448"/>
    </location>
</feature>
<dbReference type="EMBL" id="LS992241">
    <property type="protein sequence ID" value="SYX84765.1"/>
    <property type="molecule type" value="Genomic_DNA"/>
</dbReference>
<feature type="transmembrane region" description="Helical" evidence="1">
    <location>
        <begin position="382"/>
        <end position="407"/>
    </location>
</feature>
<dbReference type="InterPro" id="IPR001036">
    <property type="entry name" value="Acrflvin-R"/>
</dbReference>
<dbReference type="GO" id="GO:0005886">
    <property type="term" value="C:plasma membrane"/>
    <property type="evidence" value="ECO:0007669"/>
    <property type="project" value="TreeGrafter"/>
</dbReference>
<feature type="transmembrane region" description="Helical" evidence="1">
    <location>
        <begin position="356"/>
        <end position="376"/>
    </location>
</feature>
<dbReference type="InterPro" id="IPR000731">
    <property type="entry name" value="SSD"/>
</dbReference>
<accession>A0A383RCC3</accession>
<gene>
    <name evidence="3" type="ORF">PBLR_13187</name>
</gene>
<dbReference type="PANTHER" id="PTHR32063">
    <property type="match status" value="1"/>
</dbReference>
<dbReference type="RefSeq" id="WP_138186590.1">
    <property type="nucleotide sequence ID" value="NZ_LS992241.1"/>
</dbReference>
<feature type="transmembrane region" description="Helical" evidence="1">
    <location>
        <begin position="954"/>
        <end position="975"/>
    </location>
</feature>
<reference evidence="4" key="1">
    <citation type="submission" date="2018-08" db="EMBL/GenBank/DDBJ databases">
        <authorList>
            <person name="Chevrot R."/>
        </authorList>
    </citation>
    <scope>NUCLEOTIDE SEQUENCE [LARGE SCALE GENOMIC DNA]</scope>
</reference>
<keyword evidence="1" id="KW-0472">Membrane</keyword>
<feature type="transmembrane region" description="Helical" evidence="1">
    <location>
        <begin position="853"/>
        <end position="872"/>
    </location>
</feature>
<dbReference type="Gene3D" id="3.30.2090.10">
    <property type="entry name" value="Multidrug efflux transporter AcrB TolC docking domain, DN and DC subdomains"/>
    <property type="match status" value="2"/>
</dbReference>
<organism evidence="3 4">
    <name type="scientific">Paenibacillus alvei</name>
    <name type="common">Bacillus alvei</name>
    <dbReference type="NCBI Taxonomy" id="44250"/>
    <lineage>
        <taxon>Bacteria</taxon>
        <taxon>Bacillati</taxon>
        <taxon>Bacillota</taxon>
        <taxon>Bacilli</taxon>
        <taxon>Bacillales</taxon>
        <taxon>Paenibacillaceae</taxon>
        <taxon>Paenibacillus</taxon>
    </lineage>
</organism>
<dbReference type="Pfam" id="PF00873">
    <property type="entry name" value="ACR_tran"/>
    <property type="match status" value="1"/>
</dbReference>
<dbReference type="PANTHER" id="PTHR32063:SF0">
    <property type="entry name" value="SWARMING MOTILITY PROTEIN SWRC"/>
    <property type="match status" value="1"/>
</dbReference>
<evidence type="ECO:0000259" key="2">
    <source>
        <dbReference type="PROSITE" id="PS50156"/>
    </source>
</evidence>
<dbReference type="Gene3D" id="3.30.70.1320">
    <property type="entry name" value="Multidrug efflux transporter AcrB pore domain like"/>
    <property type="match status" value="1"/>
</dbReference>
<feature type="transmembrane region" description="Helical" evidence="1">
    <location>
        <begin position="879"/>
        <end position="899"/>
    </location>
</feature>
<evidence type="ECO:0000313" key="3">
    <source>
        <dbReference type="EMBL" id="SYX84765.1"/>
    </source>
</evidence>
<keyword evidence="1" id="KW-1133">Transmembrane helix</keyword>
<name>A0A383RCC3_PAEAL</name>
<protein>
    <submittedName>
        <fullName evidence="3">Efflux system</fullName>
    </submittedName>
</protein>